<dbReference type="AlphaFoldDB" id="A0A182P4U9"/>
<keyword evidence="3" id="KW-1185">Reference proteome</keyword>
<evidence type="ECO:0000313" key="3">
    <source>
        <dbReference type="Proteomes" id="UP000075885"/>
    </source>
</evidence>
<protein>
    <submittedName>
        <fullName evidence="2">Uncharacterized protein</fullName>
    </submittedName>
</protein>
<feature type="compositionally biased region" description="Polar residues" evidence="1">
    <location>
        <begin position="83"/>
        <end position="93"/>
    </location>
</feature>
<organism evidence="2 3">
    <name type="scientific">Anopheles epiroticus</name>
    <dbReference type="NCBI Taxonomy" id="199890"/>
    <lineage>
        <taxon>Eukaryota</taxon>
        <taxon>Metazoa</taxon>
        <taxon>Ecdysozoa</taxon>
        <taxon>Arthropoda</taxon>
        <taxon>Hexapoda</taxon>
        <taxon>Insecta</taxon>
        <taxon>Pterygota</taxon>
        <taxon>Neoptera</taxon>
        <taxon>Endopterygota</taxon>
        <taxon>Diptera</taxon>
        <taxon>Nematocera</taxon>
        <taxon>Culicoidea</taxon>
        <taxon>Culicidae</taxon>
        <taxon>Anophelinae</taxon>
        <taxon>Anopheles</taxon>
    </lineage>
</organism>
<feature type="region of interest" description="Disordered" evidence="1">
    <location>
        <begin position="42"/>
        <end position="117"/>
    </location>
</feature>
<sequence length="117" mass="12868">MSRRALLAKLLSYIGKSSSSTGGSKSSKDSCPFCKEQKKRPLGAYMRKRGQRITSESISEDAEECNEELREEDEEEDVCAASRGTTLSTSPTGDHQHMHRGITGVPGFNRQESIDGK</sequence>
<reference evidence="3" key="1">
    <citation type="submission" date="2013-03" db="EMBL/GenBank/DDBJ databases">
        <title>The Genome Sequence of Anopheles epiroticus epiroticus2.</title>
        <authorList>
            <consortium name="The Broad Institute Genomics Platform"/>
            <person name="Neafsey D.E."/>
            <person name="Howell P."/>
            <person name="Walker B."/>
            <person name="Young S.K."/>
            <person name="Zeng Q."/>
            <person name="Gargeya S."/>
            <person name="Fitzgerald M."/>
            <person name="Haas B."/>
            <person name="Abouelleil A."/>
            <person name="Allen A.W."/>
            <person name="Alvarado L."/>
            <person name="Arachchi H.M."/>
            <person name="Berlin A.M."/>
            <person name="Chapman S.B."/>
            <person name="Gainer-Dewar J."/>
            <person name="Goldberg J."/>
            <person name="Griggs A."/>
            <person name="Gujja S."/>
            <person name="Hansen M."/>
            <person name="Howarth C."/>
            <person name="Imamovic A."/>
            <person name="Ireland A."/>
            <person name="Larimer J."/>
            <person name="McCowan C."/>
            <person name="Murphy C."/>
            <person name="Pearson M."/>
            <person name="Poon T.W."/>
            <person name="Priest M."/>
            <person name="Roberts A."/>
            <person name="Saif S."/>
            <person name="Shea T."/>
            <person name="Sisk P."/>
            <person name="Sykes S."/>
            <person name="Wortman J."/>
            <person name="Nusbaum C."/>
            <person name="Birren B."/>
        </authorList>
    </citation>
    <scope>NUCLEOTIDE SEQUENCE [LARGE SCALE GENOMIC DNA]</scope>
    <source>
        <strain evidence="3">Epiroticus2</strain>
    </source>
</reference>
<evidence type="ECO:0000256" key="1">
    <source>
        <dbReference type="SAM" id="MobiDB-lite"/>
    </source>
</evidence>
<name>A0A182P4U9_9DIPT</name>
<dbReference type="EnsemblMetazoa" id="AEPI001936-RA">
    <property type="protein sequence ID" value="AEPI001936-PA"/>
    <property type="gene ID" value="AEPI001936"/>
</dbReference>
<accession>A0A182P4U9</accession>
<evidence type="ECO:0000313" key="2">
    <source>
        <dbReference type="EnsemblMetazoa" id="AEPI001936-PA"/>
    </source>
</evidence>
<dbReference type="Proteomes" id="UP000075885">
    <property type="component" value="Unassembled WGS sequence"/>
</dbReference>
<feature type="region of interest" description="Disordered" evidence="1">
    <location>
        <begin position="16"/>
        <end position="35"/>
    </location>
</feature>
<proteinExistence type="predicted"/>
<feature type="compositionally biased region" description="Basic residues" evidence="1">
    <location>
        <begin position="42"/>
        <end position="51"/>
    </location>
</feature>
<reference evidence="2" key="2">
    <citation type="submission" date="2020-05" db="UniProtKB">
        <authorList>
            <consortium name="EnsemblMetazoa"/>
        </authorList>
    </citation>
    <scope>IDENTIFICATION</scope>
    <source>
        <strain evidence="2">Epiroticus2</strain>
    </source>
</reference>
<dbReference type="VEuPathDB" id="VectorBase:AEPI001936"/>
<feature type="compositionally biased region" description="Low complexity" evidence="1">
    <location>
        <begin position="16"/>
        <end position="25"/>
    </location>
</feature>
<feature type="compositionally biased region" description="Acidic residues" evidence="1">
    <location>
        <begin position="58"/>
        <end position="78"/>
    </location>
</feature>